<feature type="region of interest" description="Disordered" evidence="1">
    <location>
        <begin position="22"/>
        <end position="47"/>
    </location>
</feature>
<evidence type="ECO:0000313" key="2">
    <source>
        <dbReference type="EMBL" id="TBU34098.1"/>
    </source>
</evidence>
<accession>A0A4Q9N2L2</accession>
<reference evidence="2" key="1">
    <citation type="submission" date="2019-01" db="EMBL/GenBank/DDBJ databases">
        <title>Draft genome sequences of three monokaryotic isolates of the white-rot basidiomycete fungus Dichomitus squalens.</title>
        <authorList>
            <consortium name="DOE Joint Genome Institute"/>
            <person name="Lopez S.C."/>
            <person name="Andreopoulos B."/>
            <person name="Pangilinan J."/>
            <person name="Lipzen A."/>
            <person name="Riley R."/>
            <person name="Ahrendt S."/>
            <person name="Ng V."/>
            <person name="Barry K."/>
            <person name="Daum C."/>
            <person name="Grigoriev I.V."/>
            <person name="Hilden K.S."/>
            <person name="Makela M.R."/>
            <person name="de Vries R.P."/>
        </authorList>
    </citation>
    <scope>NUCLEOTIDE SEQUENCE [LARGE SCALE GENOMIC DNA]</scope>
    <source>
        <strain evidence="2">OM18370.1</strain>
    </source>
</reference>
<proteinExistence type="predicted"/>
<gene>
    <name evidence="2" type="ORF">BD311DRAFT_861343</name>
</gene>
<feature type="compositionally biased region" description="Polar residues" evidence="1">
    <location>
        <begin position="22"/>
        <end position="34"/>
    </location>
</feature>
<name>A0A4Q9N2L2_9APHY</name>
<dbReference type="Proteomes" id="UP000292957">
    <property type="component" value="Unassembled WGS sequence"/>
</dbReference>
<dbReference type="AlphaFoldDB" id="A0A4Q9N2L2"/>
<feature type="region of interest" description="Disordered" evidence="1">
    <location>
        <begin position="219"/>
        <end position="247"/>
    </location>
</feature>
<feature type="region of interest" description="Disordered" evidence="1">
    <location>
        <begin position="166"/>
        <end position="197"/>
    </location>
</feature>
<sequence>MSELTSLSSLDLAGGYTQELSPQTVLQPSSSTLVSVPPQHVSRSSSPYDLPEVLSLYIPENARPQYGPGSSGLVMPLSISSGLPQQIPLSWAEFVDRSPNSLLAHPSPSPGSEGLAIETQNADTTTLLATSAISSCLDSITPPPTPVERTAAQALLCLFHSPPAPDLSSPASVPIPPVTSSDPPSSQPPAGRDCAQCERTTASEHVVCALESYFASVEDPAIALDEGDKPDSGDEDEDMVDELLVGE</sequence>
<organism evidence="2">
    <name type="scientific">Dichomitus squalens</name>
    <dbReference type="NCBI Taxonomy" id="114155"/>
    <lineage>
        <taxon>Eukaryota</taxon>
        <taxon>Fungi</taxon>
        <taxon>Dikarya</taxon>
        <taxon>Basidiomycota</taxon>
        <taxon>Agaricomycotina</taxon>
        <taxon>Agaricomycetes</taxon>
        <taxon>Polyporales</taxon>
        <taxon>Polyporaceae</taxon>
        <taxon>Dichomitus</taxon>
    </lineage>
</organism>
<evidence type="ECO:0000256" key="1">
    <source>
        <dbReference type="SAM" id="MobiDB-lite"/>
    </source>
</evidence>
<dbReference type="EMBL" id="ML143389">
    <property type="protein sequence ID" value="TBU34098.1"/>
    <property type="molecule type" value="Genomic_DNA"/>
</dbReference>
<protein>
    <submittedName>
        <fullName evidence="2">Uncharacterized protein</fullName>
    </submittedName>
</protein>